<dbReference type="OrthoDB" id="568194at2759"/>
<dbReference type="PANTHER" id="PTHR31157">
    <property type="entry name" value="SCP DOMAIN-CONTAINING PROTEIN"/>
    <property type="match status" value="1"/>
</dbReference>
<evidence type="ECO:0000256" key="1">
    <source>
        <dbReference type="SAM" id="MobiDB-lite"/>
    </source>
</evidence>
<dbReference type="CDD" id="cd05379">
    <property type="entry name" value="CAP_bacterial"/>
    <property type="match status" value="1"/>
</dbReference>
<dbReference type="eggNOG" id="ENOG502SB66">
    <property type="taxonomic scope" value="Eukaryota"/>
</dbReference>
<sequence length="755" mass="89033">MEFLNRFSQDFQIKLFQFTPNELKLFFDIHFWLKEETDEAKIEETLKKFYPQHFLKENVLNIPKDSVFFSQNEPLKDKNNQIEDKFDTQNVIERLYQFLQACEEPSLSKKIIQNIINIISSAKQGEIININFNELNQQNKSLLVELLKSIQITQIQNNSFLFQSSSQATQYFIHISKQLVQDIDTSFIKENASQQIFIQNMLQQERVQSQYQALEKRQILDKQSKSLDYIINDKDNDPLIDLEEDQQKQQQDDDEKRIIFSQNINVNQNQNKFEEEQNIQQQQMEMIEEISDEEIEEIKQKINQVMQTCQLKKQFMQISHLIIFKMNPLKEGDSFELDLDKFQNKNQIVELLESIGVFNIQNNNYGLFTTPQKFGFFKQFAKNLIEEVDDKAPVSEIQQNQNKANEQFIFEEQKLLENLYLVIQAFEGQAQSVNQIKFIIQKIQQINEGEKFQLNLSLFSDEQKRAIFLLFESLGIFEINANIFQLFSSNQNIQLFVSLSNELLNDMQSQINQIQNGQQPIGDIKQINDRAQLTKLAQQRKKQQNYQDSPQTHAQISSREQMEEYRRNKRQKDLNKSRFTGKNIMTLERLEELEEKKYEFMNENPSAQVPNKVITMRDIENMTIAENLQKFGKQALEYTNQFRRQNNLPDLIWNNQLTFIGMKHSQNMAEGLVPFGHDGFNDRVRQITFSYRSVAENVAYCSAGYSNIPKTIVDGWINSPGHRKNMLSNSNVCGIAVYRNNKGFWYFTQLFALKV</sequence>
<accession>I7MDY6</accession>
<dbReference type="AlphaFoldDB" id="I7MDY6"/>
<dbReference type="InterPro" id="IPR014044">
    <property type="entry name" value="CAP_dom"/>
</dbReference>
<dbReference type="EMBL" id="GG662740">
    <property type="protein sequence ID" value="EAR92960.2"/>
    <property type="molecule type" value="Genomic_DNA"/>
</dbReference>
<evidence type="ECO:0000313" key="3">
    <source>
        <dbReference type="EMBL" id="EAR92960.2"/>
    </source>
</evidence>
<protein>
    <submittedName>
        <fullName evidence="3">Cysteine-rich secretory family protein</fullName>
    </submittedName>
</protein>
<feature type="domain" description="SCP" evidence="2">
    <location>
        <begin position="636"/>
        <end position="751"/>
    </location>
</feature>
<dbReference type="Proteomes" id="UP000009168">
    <property type="component" value="Unassembled WGS sequence"/>
</dbReference>
<reference evidence="4" key="1">
    <citation type="journal article" date="2006" name="PLoS Biol.">
        <title>Macronuclear genome sequence of the ciliate Tetrahymena thermophila, a model eukaryote.</title>
        <authorList>
            <person name="Eisen J.A."/>
            <person name="Coyne R.S."/>
            <person name="Wu M."/>
            <person name="Wu D."/>
            <person name="Thiagarajan M."/>
            <person name="Wortman J.R."/>
            <person name="Badger J.H."/>
            <person name="Ren Q."/>
            <person name="Amedeo P."/>
            <person name="Jones K.M."/>
            <person name="Tallon L.J."/>
            <person name="Delcher A.L."/>
            <person name="Salzberg S.L."/>
            <person name="Silva J.C."/>
            <person name="Haas B.J."/>
            <person name="Majoros W.H."/>
            <person name="Farzad M."/>
            <person name="Carlton J.M."/>
            <person name="Smith R.K. Jr."/>
            <person name="Garg J."/>
            <person name="Pearlman R.E."/>
            <person name="Karrer K.M."/>
            <person name="Sun L."/>
            <person name="Manning G."/>
            <person name="Elde N.C."/>
            <person name="Turkewitz A.P."/>
            <person name="Asai D.J."/>
            <person name="Wilkes D.E."/>
            <person name="Wang Y."/>
            <person name="Cai H."/>
            <person name="Collins K."/>
            <person name="Stewart B.A."/>
            <person name="Lee S.R."/>
            <person name="Wilamowska K."/>
            <person name="Weinberg Z."/>
            <person name="Ruzzo W.L."/>
            <person name="Wloga D."/>
            <person name="Gaertig J."/>
            <person name="Frankel J."/>
            <person name="Tsao C.-C."/>
            <person name="Gorovsky M.A."/>
            <person name="Keeling P.J."/>
            <person name="Waller R.F."/>
            <person name="Patron N.J."/>
            <person name="Cherry J.M."/>
            <person name="Stover N.A."/>
            <person name="Krieger C.J."/>
            <person name="del Toro C."/>
            <person name="Ryder H.F."/>
            <person name="Williamson S.C."/>
            <person name="Barbeau R.A."/>
            <person name="Hamilton E.P."/>
            <person name="Orias E."/>
        </authorList>
    </citation>
    <scope>NUCLEOTIDE SEQUENCE [LARGE SCALE GENOMIC DNA]</scope>
    <source>
        <strain evidence="4">SB210</strain>
    </source>
</reference>
<dbReference type="InParanoid" id="I7MDY6"/>
<dbReference type="Pfam" id="PF00188">
    <property type="entry name" value="CAP"/>
    <property type="match status" value="1"/>
</dbReference>
<dbReference type="GeneID" id="7834562"/>
<organism evidence="3 4">
    <name type="scientific">Tetrahymena thermophila (strain SB210)</name>
    <dbReference type="NCBI Taxonomy" id="312017"/>
    <lineage>
        <taxon>Eukaryota</taxon>
        <taxon>Sar</taxon>
        <taxon>Alveolata</taxon>
        <taxon>Ciliophora</taxon>
        <taxon>Intramacronucleata</taxon>
        <taxon>Oligohymenophorea</taxon>
        <taxon>Hymenostomatida</taxon>
        <taxon>Tetrahymenina</taxon>
        <taxon>Tetrahymenidae</taxon>
        <taxon>Tetrahymena</taxon>
    </lineage>
</organism>
<dbReference type="InterPro" id="IPR035940">
    <property type="entry name" value="CAP_sf"/>
</dbReference>
<dbReference type="RefSeq" id="XP_001013205.2">
    <property type="nucleotide sequence ID" value="XM_001013205.2"/>
</dbReference>
<name>I7MDY6_TETTS</name>
<evidence type="ECO:0000313" key="4">
    <source>
        <dbReference type="Proteomes" id="UP000009168"/>
    </source>
</evidence>
<feature type="compositionally biased region" description="Basic and acidic residues" evidence="1">
    <location>
        <begin position="560"/>
        <end position="576"/>
    </location>
</feature>
<feature type="compositionally biased region" description="Polar residues" evidence="1">
    <location>
        <begin position="544"/>
        <end position="559"/>
    </location>
</feature>
<gene>
    <name evidence="3" type="ORF">TTHERM_00295730</name>
</gene>
<dbReference type="Gene3D" id="3.40.33.10">
    <property type="entry name" value="CAP"/>
    <property type="match status" value="1"/>
</dbReference>
<feature type="region of interest" description="Disordered" evidence="1">
    <location>
        <begin position="537"/>
        <end position="578"/>
    </location>
</feature>
<keyword evidence="4" id="KW-1185">Reference proteome</keyword>
<dbReference type="SUPFAM" id="SSF55797">
    <property type="entry name" value="PR-1-like"/>
    <property type="match status" value="1"/>
</dbReference>
<proteinExistence type="predicted"/>
<dbReference type="PANTHER" id="PTHR31157:SF30">
    <property type="entry name" value="SCP DOMAIN-CONTAINING PROTEIN"/>
    <property type="match status" value="1"/>
</dbReference>
<evidence type="ECO:0000259" key="2">
    <source>
        <dbReference type="Pfam" id="PF00188"/>
    </source>
</evidence>
<dbReference type="KEGG" id="tet:TTHERM_00295730"/>